<accession>A0A5B8R7Q2</accession>
<dbReference type="Proteomes" id="UP000321158">
    <property type="component" value="Segment"/>
</dbReference>
<dbReference type="RefSeq" id="YP_009884212.1">
    <property type="nucleotide sequence ID" value="NC_049467.1"/>
</dbReference>
<name>A0A5B8R7Q2_9CAUD</name>
<organism evidence="2 3">
    <name type="scientific">Klebsiella phage KpCHEMY26</name>
    <dbReference type="NCBI Taxonomy" id="2596966"/>
    <lineage>
        <taxon>Viruses</taxon>
        <taxon>Duplodnaviria</taxon>
        <taxon>Heunggongvirae</taxon>
        <taxon>Uroviricota</taxon>
        <taxon>Caudoviricetes</taxon>
        <taxon>Schitoviridae</taxon>
        <taxon>Humphriesvirinae</taxon>
        <taxon>Pylasvirus</taxon>
        <taxon>Pylasvirus KpCHEMY26</taxon>
    </lineage>
</organism>
<evidence type="ECO:0000313" key="2">
    <source>
        <dbReference type="EMBL" id="QEA03375.1"/>
    </source>
</evidence>
<evidence type="ECO:0000313" key="3">
    <source>
        <dbReference type="Proteomes" id="UP000321158"/>
    </source>
</evidence>
<proteinExistence type="predicted"/>
<dbReference type="EMBL" id="MN163281">
    <property type="protein sequence ID" value="QEA03375.1"/>
    <property type="molecule type" value="Genomic_DNA"/>
</dbReference>
<sequence>MIPTITQNRNHTADATNQNNPMSVRSTMNSNNRNIFI</sequence>
<dbReference type="GeneID" id="55813564"/>
<protein>
    <submittedName>
        <fullName evidence="2">Uncharacterized protein</fullName>
    </submittedName>
</protein>
<evidence type="ECO:0000256" key="1">
    <source>
        <dbReference type="SAM" id="MobiDB-lite"/>
    </source>
</evidence>
<feature type="region of interest" description="Disordered" evidence="1">
    <location>
        <begin position="1"/>
        <end position="37"/>
    </location>
</feature>
<reference evidence="2" key="1">
    <citation type="journal article" date="2019" name="Microbiol. Resour. Announc.">
        <title>Complete Genome Sequence of two Klebsiella pneumoniae phages isolated as part of international effort.</title>
        <authorList>
            <person name="Yerushalmy O."/>
            <person name="Glazer S."/>
            <person name="Nir-Paz R."/>
            <person name="Tuomala H."/>
            <person name="Skurnik M."/>
            <person name="Kiljunen S."/>
            <person name="Hazan R."/>
        </authorList>
    </citation>
    <scope>NUCLEOTIDE SEQUENCE [LARGE SCALE GENOMIC DNA]</scope>
</reference>
<keyword evidence="3" id="KW-1185">Reference proteome</keyword>
<dbReference type="KEGG" id="vg:55813564"/>